<name>F2JQ44_CELLD</name>
<dbReference type="InterPro" id="IPR026046">
    <property type="entry name" value="UBIAD1"/>
</dbReference>
<evidence type="ECO:0000313" key="10">
    <source>
        <dbReference type="Proteomes" id="UP000008467"/>
    </source>
</evidence>
<evidence type="ECO:0000256" key="8">
    <source>
        <dbReference type="SAM" id="Phobius"/>
    </source>
</evidence>
<dbReference type="NCBIfam" id="NF009926">
    <property type="entry name" value="PRK13387.1"/>
    <property type="match status" value="1"/>
</dbReference>
<proteinExistence type="predicted"/>
<dbReference type="UniPathway" id="UPA00079"/>
<accession>F2JQ44</accession>
<organism evidence="9 10">
    <name type="scientific">Cellulosilyticum lentocellum (strain ATCC 49066 / DSM 5427 / NCIMB 11756 / RHM5)</name>
    <name type="common">Clostridium lentocellum</name>
    <dbReference type="NCBI Taxonomy" id="642492"/>
    <lineage>
        <taxon>Bacteria</taxon>
        <taxon>Bacillati</taxon>
        <taxon>Bacillota</taxon>
        <taxon>Clostridia</taxon>
        <taxon>Lachnospirales</taxon>
        <taxon>Cellulosilyticaceae</taxon>
        <taxon>Cellulosilyticum</taxon>
    </lineage>
</organism>
<dbReference type="GO" id="GO:0009234">
    <property type="term" value="P:menaquinone biosynthetic process"/>
    <property type="evidence" value="ECO:0007669"/>
    <property type="project" value="UniProtKB-UniPathway"/>
</dbReference>
<keyword evidence="7 8" id="KW-0472">Membrane</keyword>
<comment type="subcellular location">
    <subcellularLocation>
        <location evidence="1">Membrane</location>
        <topology evidence="1">Multi-pass membrane protein</topology>
    </subcellularLocation>
</comment>
<feature type="transmembrane region" description="Helical" evidence="8">
    <location>
        <begin position="118"/>
        <end position="134"/>
    </location>
</feature>
<evidence type="ECO:0000256" key="1">
    <source>
        <dbReference type="ARBA" id="ARBA00004141"/>
    </source>
</evidence>
<evidence type="ECO:0000256" key="2">
    <source>
        <dbReference type="ARBA" id="ARBA00004863"/>
    </source>
</evidence>
<keyword evidence="5 8" id="KW-0812">Transmembrane</keyword>
<dbReference type="GO" id="GO:0016020">
    <property type="term" value="C:membrane"/>
    <property type="evidence" value="ECO:0007669"/>
    <property type="project" value="UniProtKB-SubCell"/>
</dbReference>
<keyword evidence="3" id="KW-0474">Menaquinone biosynthesis</keyword>
<keyword evidence="6 8" id="KW-1133">Transmembrane helix</keyword>
<dbReference type="EMBL" id="CP002582">
    <property type="protein sequence ID" value="ADZ82592.1"/>
    <property type="molecule type" value="Genomic_DNA"/>
</dbReference>
<dbReference type="Pfam" id="PF01040">
    <property type="entry name" value="UbiA"/>
    <property type="match status" value="1"/>
</dbReference>
<feature type="transmembrane region" description="Helical" evidence="8">
    <location>
        <begin position="146"/>
        <end position="166"/>
    </location>
</feature>
<dbReference type="PANTHER" id="PTHR13929:SF0">
    <property type="entry name" value="UBIA PRENYLTRANSFERASE DOMAIN-CONTAINING PROTEIN 1"/>
    <property type="match status" value="1"/>
</dbReference>
<dbReference type="PANTHER" id="PTHR13929">
    <property type="entry name" value="1,4-DIHYDROXY-2-NAPHTHOATE OCTAPRENYLTRANSFERASE"/>
    <property type="match status" value="1"/>
</dbReference>
<dbReference type="GO" id="GO:0042371">
    <property type="term" value="P:vitamin K biosynthetic process"/>
    <property type="evidence" value="ECO:0007669"/>
    <property type="project" value="TreeGrafter"/>
</dbReference>
<dbReference type="InterPro" id="IPR044878">
    <property type="entry name" value="UbiA_sf"/>
</dbReference>
<dbReference type="Proteomes" id="UP000008467">
    <property type="component" value="Chromosome"/>
</dbReference>
<evidence type="ECO:0000256" key="7">
    <source>
        <dbReference type="ARBA" id="ARBA00023136"/>
    </source>
</evidence>
<dbReference type="eggNOG" id="COG1575">
    <property type="taxonomic scope" value="Bacteria"/>
</dbReference>
<evidence type="ECO:0000256" key="5">
    <source>
        <dbReference type="ARBA" id="ARBA00022692"/>
    </source>
</evidence>
<dbReference type="CDD" id="cd13962">
    <property type="entry name" value="PT_UbiA_UBIAD1"/>
    <property type="match status" value="1"/>
</dbReference>
<dbReference type="GO" id="GO:0004659">
    <property type="term" value="F:prenyltransferase activity"/>
    <property type="evidence" value="ECO:0007669"/>
    <property type="project" value="InterPro"/>
</dbReference>
<reference evidence="9 10" key="1">
    <citation type="journal article" date="2011" name="J. Bacteriol.">
        <title>Complete genome sequence of the cellulose-degrading bacterium Cellulosilyticum lentocellum.</title>
        <authorList>
            <consortium name="US DOE Joint Genome Institute"/>
            <person name="Miller D.A."/>
            <person name="Suen G."/>
            <person name="Bruce D."/>
            <person name="Copeland A."/>
            <person name="Cheng J.F."/>
            <person name="Detter C."/>
            <person name="Goodwin L.A."/>
            <person name="Han C.S."/>
            <person name="Hauser L.J."/>
            <person name="Land M.L."/>
            <person name="Lapidus A."/>
            <person name="Lucas S."/>
            <person name="Meincke L."/>
            <person name="Pitluck S."/>
            <person name="Tapia R."/>
            <person name="Teshima H."/>
            <person name="Woyke T."/>
            <person name="Fox B.G."/>
            <person name="Angert E.R."/>
            <person name="Currie C.R."/>
        </authorList>
    </citation>
    <scope>NUCLEOTIDE SEQUENCE [LARGE SCALE GENOMIC DNA]</scope>
    <source>
        <strain evidence="10">ATCC 49066 / DSM 5427 / NCIMB 11756 / RHM5</strain>
    </source>
</reference>
<feature type="transmembrane region" description="Helical" evidence="8">
    <location>
        <begin position="290"/>
        <end position="314"/>
    </location>
</feature>
<feature type="transmembrane region" description="Helical" evidence="8">
    <location>
        <begin position="186"/>
        <end position="213"/>
    </location>
</feature>
<evidence type="ECO:0000256" key="3">
    <source>
        <dbReference type="ARBA" id="ARBA00022428"/>
    </source>
</evidence>
<dbReference type="HOGENOM" id="CLU_043611_3_1_9"/>
<feature type="transmembrane region" description="Helical" evidence="8">
    <location>
        <begin position="258"/>
        <end position="278"/>
    </location>
</feature>
<dbReference type="RefSeq" id="WP_013655893.1">
    <property type="nucleotide sequence ID" value="NC_015275.1"/>
</dbReference>
<evidence type="ECO:0000313" key="9">
    <source>
        <dbReference type="EMBL" id="ADZ82592.1"/>
    </source>
</evidence>
<dbReference type="STRING" id="642492.Clole_0859"/>
<dbReference type="KEGG" id="cle:Clole_0859"/>
<dbReference type="Gene3D" id="1.10.357.140">
    <property type="entry name" value="UbiA prenyltransferase"/>
    <property type="match status" value="1"/>
</dbReference>
<protein>
    <submittedName>
        <fullName evidence="9">UbiA prenyltransferase</fullName>
    </submittedName>
</protein>
<feature type="transmembrane region" description="Helical" evidence="8">
    <location>
        <begin position="12"/>
        <end position="31"/>
    </location>
</feature>
<evidence type="ECO:0000256" key="6">
    <source>
        <dbReference type="ARBA" id="ARBA00022989"/>
    </source>
</evidence>
<sequence>MSIAVFLKLVELPTKVASIIPFLFGTLYTLYAFDSFDWKNAVLMFLAMLIFDMTTTAINNYIDFMTARKKDGYGYEIHNAMGAYDLSPRLVRSLIYIMLALSTVLGLCLVYRTNLTVLAFGILCFAIGILYTSGPLPISRTPFGEVFSGLTMGLVLTFITIYIHVFDQNLLNLSFSDWQVNLNFNLKILIGIFLACVPLINCIANIMLANNLCDMKEDLVNKRYTLPIYIGKKSGLVLWEVLYYLSYIAIVISVITGYLPWICLLTLITLIPIYKNIAAFKVLQTKKDTFIFAIKNFLILNSCYVLTLGFALLLKI</sequence>
<evidence type="ECO:0000256" key="4">
    <source>
        <dbReference type="ARBA" id="ARBA00022679"/>
    </source>
</evidence>
<dbReference type="NCBIfam" id="NF004752">
    <property type="entry name" value="PRK06080.1-4"/>
    <property type="match status" value="1"/>
</dbReference>
<keyword evidence="10" id="KW-1185">Reference proteome</keyword>
<keyword evidence="4 9" id="KW-0808">Transferase</keyword>
<feature type="transmembrane region" description="Helical" evidence="8">
    <location>
        <begin position="43"/>
        <end position="62"/>
    </location>
</feature>
<dbReference type="AlphaFoldDB" id="F2JQ44"/>
<feature type="transmembrane region" description="Helical" evidence="8">
    <location>
        <begin position="94"/>
        <end position="112"/>
    </location>
</feature>
<dbReference type="InterPro" id="IPR000537">
    <property type="entry name" value="UbiA_prenyltransferase"/>
</dbReference>
<comment type="pathway">
    <text evidence="2">Quinol/quinone metabolism; menaquinone biosynthesis.</text>
</comment>
<gene>
    <name evidence="9" type="ordered locus">Clole_0859</name>
</gene>
<dbReference type="PIRSF" id="PIRSF005355">
    <property type="entry name" value="UBIAD1"/>
    <property type="match status" value="1"/>
</dbReference>